<dbReference type="InterPro" id="IPR038363">
    <property type="entry name" value="LepA_C_sf"/>
</dbReference>
<protein>
    <recommendedName>
        <fullName evidence="11 12">Elongation factor 4</fullName>
        <shortName evidence="12">EF-4</shortName>
        <ecNumber evidence="11 12">3.6.5.n1</ecNumber>
    </recommendedName>
    <alternativeName>
        <fullName evidence="12">Ribosomal back-translocase LepA</fullName>
    </alternativeName>
</protein>
<dbReference type="PROSITE" id="PS51722">
    <property type="entry name" value="G_TR_2"/>
    <property type="match status" value="1"/>
</dbReference>
<dbReference type="FunFam" id="2.40.30.10:FF:000015">
    <property type="entry name" value="Translation factor GUF1, mitochondrial"/>
    <property type="match status" value="1"/>
</dbReference>
<dbReference type="SUPFAM" id="SSF54980">
    <property type="entry name" value="EF-G C-terminal domain-like"/>
    <property type="match status" value="2"/>
</dbReference>
<dbReference type="Gene3D" id="3.30.70.870">
    <property type="entry name" value="Elongation Factor G (Translational Gtpase), domain 3"/>
    <property type="match status" value="1"/>
</dbReference>
<evidence type="ECO:0000256" key="11">
    <source>
        <dbReference type="ARBA" id="ARBA00066744"/>
    </source>
</evidence>
<dbReference type="GeneID" id="75065403"/>
<comment type="catalytic activity">
    <reaction evidence="8 12">
        <text>GTP + H2O = GDP + phosphate + H(+)</text>
        <dbReference type="Rhea" id="RHEA:19669"/>
        <dbReference type="ChEBI" id="CHEBI:15377"/>
        <dbReference type="ChEBI" id="CHEBI:15378"/>
        <dbReference type="ChEBI" id="CHEBI:37565"/>
        <dbReference type="ChEBI" id="CHEBI:43474"/>
        <dbReference type="ChEBI" id="CHEBI:58189"/>
        <dbReference type="EC" id="3.6.5.n1"/>
    </reaction>
</comment>
<gene>
    <name evidence="12" type="primary">lepA</name>
    <name evidence="14" type="ORF">AWRIB429_0532</name>
</gene>
<dbReference type="AlphaFoldDB" id="D3L852"/>
<evidence type="ECO:0000256" key="12">
    <source>
        <dbReference type="HAMAP-Rule" id="MF_00071"/>
    </source>
</evidence>
<organism evidence="14 15">
    <name type="scientific">Oenococcus oeni AWRIB429</name>
    <dbReference type="NCBI Taxonomy" id="655225"/>
    <lineage>
        <taxon>Bacteria</taxon>
        <taxon>Bacillati</taxon>
        <taxon>Bacillota</taxon>
        <taxon>Bacilli</taxon>
        <taxon>Lactobacillales</taxon>
        <taxon>Lactobacillaceae</taxon>
        <taxon>Oenococcus</taxon>
    </lineage>
</organism>
<dbReference type="InterPro" id="IPR005225">
    <property type="entry name" value="Small_GTP-bd"/>
</dbReference>
<comment type="function">
    <text evidence="9 12">Required for accurate and efficient protein synthesis under certain stress conditions. May act as a fidelity factor of the translation reaction, by catalyzing a one-codon backward translocation of tRNAs on improperly translocated ribosomes. Back-translocation proceeds from a post-translocation (POST) complex to a pre-translocation (PRE) complex, thus giving elongation factor G a second chance to translocate the tRNAs correctly. Binds to ribosomes in a GTP-dependent manner.</text>
</comment>
<dbReference type="CDD" id="cd00542">
    <property type="entry name" value="Ntn_PVA"/>
    <property type="match status" value="1"/>
</dbReference>
<comment type="similarity">
    <text evidence="1 12">Belongs to the TRAFAC class translation factor GTPase superfamily. Classic translation factor GTPase family. LepA subfamily.</text>
</comment>
<dbReference type="Gene3D" id="3.60.60.10">
    <property type="entry name" value="Penicillin V Acylase, Chain A"/>
    <property type="match status" value="1"/>
</dbReference>
<dbReference type="GO" id="GO:0005525">
    <property type="term" value="F:GTP binding"/>
    <property type="evidence" value="ECO:0007669"/>
    <property type="project" value="UniProtKB-UniRule"/>
</dbReference>
<reference evidence="14 15" key="1">
    <citation type="journal article" date="2010" name="Appl. Microbiol. Biotechnol.">
        <title>Genotypic diversity in Oenococcus oeni by high-density microarray comparative genome hybridization and whole genome sequencing.</title>
        <authorList>
            <person name="Borneman A.R."/>
            <person name="Bartowsky E.J."/>
            <person name="McCarthy J."/>
            <person name="Chambers P.J."/>
        </authorList>
    </citation>
    <scope>NUCLEOTIDE SEQUENCE [LARGE SCALE GENOMIC DNA]</scope>
    <source>
        <strain evidence="14 15">AWRIB429</strain>
    </source>
</reference>
<dbReference type="CDD" id="cd16260">
    <property type="entry name" value="EF4_III"/>
    <property type="match status" value="1"/>
</dbReference>
<evidence type="ECO:0000256" key="6">
    <source>
        <dbReference type="ARBA" id="ARBA00023134"/>
    </source>
</evidence>
<evidence type="ECO:0000256" key="2">
    <source>
        <dbReference type="ARBA" id="ARBA00022475"/>
    </source>
</evidence>
<dbReference type="GO" id="GO:0005886">
    <property type="term" value="C:plasma membrane"/>
    <property type="evidence" value="ECO:0007669"/>
    <property type="project" value="UniProtKB-SubCell"/>
</dbReference>
<dbReference type="GO" id="GO:0043022">
    <property type="term" value="F:ribosome binding"/>
    <property type="evidence" value="ECO:0007669"/>
    <property type="project" value="UniProtKB-UniRule"/>
</dbReference>
<comment type="similarity">
    <text evidence="10">Belongs to the GTP-binding elongation factor family. LepA subfamily.</text>
</comment>
<comment type="caution">
    <text evidence="14">The sequence shown here is derived from an EMBL/GenBank/DDBJ whole genome shotgun (WGS) entry which is preliminary data.</text>
</comment>
<dbReference type="PANTHER" id="PTHR43512:SF4">
    <property type="entry name" value="TRANSLATION FACTOR GUF1 HOMOLOG, CHLOROPLASTIC"/>
    <property type="match status" value="1"/>
</dbReference>
<dbReference type="EMBL" id="ACSE01000008">
    <property type="protein sequence ID" value="EFD88891.1"/>
    <property type="molecule type" value="Genomic_DNA"/>
</dbReference>
<evidence type="ECO:0000256" key="3">
    <source>
        <dbReference type="ARBA" id="ARBA00022741"/>
    </source>
</evidence>
<dbReference type="SUPFAM" id="SSF52540">
    <property type="entry name" value="P-loop containing nucleoside triphosphate hydrolases"/>
    <property type="match status" value="1"/>
</dbReference>
<sequence>MDWHGLYAFPLFVPRGYKWSSVYDGKEYINKYAAIGSGHDRKMHADLSDGVNEFGLSVQKLTFANASRQYAKTRNEKKIQLAPFEFAFWAMTNFRSVQELIESLPSIEVINDNEALNKYGDADLHYAAADPSGRFVIIEPLSMPMRVIENPLGVVTNAPNFKREVNKLNDYMPLLPEYLNGQLSYNSQHVASKDFSGKKQLPGGYTPSARFIRAAYLKERSDSAADQEEQLVNARNILNSVTVPKMSSRSDTYTVYRSAVALETRTLYYENYSATGLFKLVLNDSLLEQSKEIFFQRRYKQFSNYFFKLIVVLSDNFCLGSLIDKIKMMSTFEEQLDRQKHIRNFSIVAHIDHGKSTLADRILEMTHSVAQRQMKAQILDDMPLERERGITIKMNSVEVHYDAKDGQRYIFHLIDTPGHVDFSYEVSRALAAADGALLVVDATQGVQAQTLANVYLAIDNDLEILPVINKIDLPSADPKGTKAEIEDDIGIDTSDAADVSAKTGLGVADLLEKIVKIIPAPTGDLNAPLQALIFDSKYDSYRGVVLSIRVKEGQIHLGDKIRLMNAGADYEVTELGVFFPDATPRKELIAGDVGYLTASIKDIHIARSGDTVTNADRPAQKALQGYRPMTPMVYAGIYPTDNGKYNELRDALDKLSLNDASLEYEPETSTALGFGFRVGFLGLLHMDVVQERLEREFDLEIVITAPTVTYHVIKTDGSEEDISNPSDIPDASSIKEIREPFVNATIMVPEQYVGTVMELAQAKRGIFDTMDYLDKSRVNVKYKMPLSEIIFDFFDKIKSSTKGYASLDYSLAGFFVSDLKKIDILLNGDKVDALSFISHKDFADNRARVVTGKLKKVIPRQNFEIPIQAAIGSKIIARTNIKAYRKDVTVKIHTGDPDRRAKLLDKQRAGKARMKSIGRVDVPQEAFMAILKNSDDEQYNKGLS</sequence>
<feature type="binding site" evidence="12">
    <location>
        <begin position="352"/>
        <end position="357"/>
    </location>
    <ligand>
        <name>GTP</name>
        <dbReference type="ChEBI" id="CHEBI:37565"/>
    </ligand>
</feature>
<dbReference type="InterPro" id="IPR013842">
    <property type="entry name" value="LepA_CTD"/>
</dbReference>
<dbReference type="PANTHER" id="PTHR43512">
    <property type="entry name" value="TRANSLATION FACTOR GUF1-RELATED"/>
    <property type="match status" value="1"/>
</dbReference>
<dbReference type="FunFam" id="3.30.70.240:FF:000007">
    <property type="entry name" value="Translation factor GUF1, mitochondrial"/>
    <property type="match status" value="1"/>
</dbReference>
<dbReference type="HAMAP" id="MF_00071">
    <property type="entry name" value="LepA"/>
    <property type="match status" value="1"/>
</dbReference>
<dbReference type="InterPro" id="IPR000640">
    <property type="entry name" value="EFG_V-like"/>
</dbReference>
<dbReference type="RefSeq" id="WP_002818439.1">
    <property type="nucleotide sequence ID" value="NZ_ACSE01000008.1"/>
</dbReference>
<dbReference type="Pfam" id="PF06421">
    <property type="entry name" value="LepA_C"/>
    <property type="match status" value="1"/>
</dbReference>
<dbReference type="GO" id="GO:0045727">
    <property type="term" value="P:positive regulation of translation"/>
    <property type="evidence" value="ECO:0007669"/>
    <property type="project" value="UniProtKB-UniRule"/>
</dbReference>
<dbReference type="Gene3D" id="3.30.70.240">
    <property type="match status" value="1"/>
</dbReference>
<name>D3L852_OENOE</name>
<dbReference type="InterPro" id="IPR029055">
    <property type="entry name" value="Ntn_hydrolases_N"/>
</dbReference>
<dbReference type="NCBIfam" id="TIGR00231">
    <property type="entry name" value="small_GTP"/>
    <property type="match status" value="1"/>
</dbReference>
<evidence type="ECO:0000256" key="1">
    <source>
        <dbReference type="ARBA" id="ARBA00005454"/>
    </source>
</evidence>
<dbReference type="InterPro" id="IPR035647">
    <property type="entry name" value="EFG_III/V"/>
</dbReference>
<dbReference type="FunFam" id="3.40.50.300:FF:000078">
    <property type="entry name" value="Elongation factor 4"/>
    <property type="match status" value="1"/>
</dbReference>
<keyword evidence="2 12" id="KW-1003">Cell membrane</keyword>
<feature type="domain" description="Tr-type G" evidence="13">
    <location>
        <begin position="340"/>
        <end position="522"/>
    </location>
</feature>
<evidence type="ECO:0000259" key="13">
    <source>
        <dbReference type="PROSITE" id="PS51722"/>
    </source>
</evidence>
<keyword evidence="6 12" id="KW-0342">GTP-binding</keyword>
<evidence type="ECO:0000313" key="14">
    <source>
        <dbReference type="EMBL" id="EFD88891.1"/>
    </source>
</evidence>
<feature type="binding site" evidence="12">
    <location>
        <begin position="469"/>
        <end position="472"/>
    </location>
    <ligand>
        <name>GTP</name>
        <dbReference type="ChEBI" id="CHEBI:37565"/>
    </ligand>
</feature>
<dbReference type="NCBIfam" id="TIGR01393">
    <property type="entry name" value="lepA"/>
    <property type="match status" value="1"/>
</dbReference>
<dbReference type="InterPro" id="IPR000795">
    <property type="entry name" value="T_Tr_GTP-bd_dom"/>
</dbReference>
<evidence type="ECO:0000256" key="4">
    <source>
        <dbReference type="ARBA" id="ARBA00022801"/>
    </source>
</evidence>
<dbReference type="Gene3D" id="2.40.30.10">
    <property type="entry name" value="Translation factors"/>
    <property type="match status" value="1"/>
</dbReference>
<accession>D3L852</accession>
<evidence type="ECO:0000256" key="8">
    <source>
        <dbReference type="ARBA" id="ARBA00050293"/>
    </source>
</evidence>
<dbReference type="CDD" id="cd01890">
    <property type="entry name" value="LepA"/>
    <property type="match status" value="1"/>
</dbReference>
<comment type="subcellular location">
    <subcellularLocation>
        <location evidence="12">Cell membrane</location>
        <topology evidence="12">Peripheral membrane protein</topology>
        <orientation evidence="12">Cytoplasmic side</orientation>
    </subcellularLocation>
</comment>
<keyword evidence="7 12" id="KW-0472">Membrane</keyword>
<dbReference type="InterPro" id="IPR027417">
    <property type="entry name" value="P-loop_NTPase"/>
</dbReference>
<evidence type="ECO:0000256" key="5">
    <source>
        <dbReference type="ARBA" id="ARBA00022917"/>
    </source>
</evidence>
<keyword evidence="4 12" id="KW-0378">Hydrolase</keyword>
<proteinExistence type="inferred from homology"/>
<dbReference type="Proteomes" id="UP000003075">
    <property type="component" value="Unassembled WGS sequence"/>
</dbReference>
<dbReference type="InterPro" id="IPR004161">
    <property type="entry name" value="EFTu-like_2"/>
</dbReference>
<dbReference type="CDD" id="cd03709">
    <property type="entry name" value="lepA_C"/>
    <property type="match status" value="1"/>
</dbReference>
<dbReference type="FunFam" id="3.30.70.2570:FF:000001">
    <property type="entry name" value="Translation factor GUF1, mitochondrial"/>
    <property type="match status" value="1"/>
</dbReference>
<dbReference type="Pfam" id="PF02275">
    <property type="entry name" value="CBAH"/>
    <property type="match status" value="1"/>
</dbReference>
<dbReference type="InterPro" id="IPR035654">
    <property type="entry name" value="LepA_IV"/>
</dbReference>
<dbReference type="CDD" id="cd03699">
    <property type="entry name" value="EF4_II"/>
    <property type="match status" value="1"/>
</dbReference>
<dbReference type="FunFam" id="3.30.70.870:FF:000004">
    <property type="entry name" value="Translation factor GUF1, mitochondrial"/>
    <property type="match status" value="1"/>
</dbReference>
<dbReference type="EC" id="3.6.5.n1" evidence="11 12"/>
<keyword evidence="3 12" id="KW-0547">Nucleotide-binding</keyword>
<dbReference type="GO" id="GO:0003924">
    <property type="term" value="F:GTPase activity"/>
    <property type="evidence" value="ECO:0007669"/>
    <property type="project" value="UniProtKB-UniRule"/>
</dbReference>
<dbReference type="SUPFAM" id="SSF56235">
    <property type="entry name" value="N-terminal nucleophile aminohydrolases (Ntn hydrolases)"/>
    <property type="match status" value="1"/>
</dbReference>
<dbReference type="Gene3D" id="3.30.70.2570">
    <property type="entry name" value="Elongation factor 4, C-terminal domain"/>
    <property type="match status" value="1"/>
</dbReference>
<evidence type="ECO:0000256" key="10">
    <source>
        <dbReference type="ARBA" id="ARBA00061052"/>
    </source>
</evidence>
<dbReference type="InterPro" id="IPR006297">
    <property type="entry name" value="EF-4"/>
</dbReference>
<dbReference type="Pfam" id="PF03144">
    <property type="entry name" value="GTP_EFTU_D2"/>
    <property type="match status" value="1"/>
</dbReference>
<dbReference type="Gene3D" id="3.40.50.300">
    <property type="entry name" value="P-loop containing nucleotide triphosphate hydrolases"/>
    <property type="match status" value="1"/>
</dbReference>
<dbReference type="PRINTS" id="PR00315">
    <property type="entry name" value="ELONGATNFCT"/>
</dbReference>
<evidence type="ECO:0000313" key="15">
    <source>
        <dbReference type="Proteomes" id="UP000003075"/>
    </source>
</evidence>
<dbReference type="Pfam" id="PF00679">
    <property type="entry name" value="EFG_C"/>
    <property type="match status" value="1"/>
</dbReference>
<dbReference type="Pfam" id="PF00009">
    <property type="entry name" value="GTP_EFTU"/>
    <property type="match status" value="1"/>
</dbReference>
<dbReference type="GO" id="GO:0003746">
    <property type="term" value="F:translation elongation factor activity"/>
    <property type="evidence" value="ECO:0007669"/>
    <property type="project" value="UniProtKB-UniRule"/>
</dbReference>
<keyword evidence="5 12" id="KW-0648">Protein biosynthesis</keyword>
<evidence type="ECO:0000256" key="9">
    <source>
        <dbReference type="ARBA" id="ARBA00057626"/>
    </source>
</evidence>
<evidence type="ECO:0000256" key="7">
    <source>
        <dbReference type="ARBA" id="ARBA00023136"/>
    </source>
</evidence>
<dbReference type="InterPro" id="IPR029132">
    <property type="entry name" value="CBAH/NAAA_C"/>
</dbReference>
<dbReference type="SMART" id="SM00838">
    <property type="entry name" value="EFG_C"/>
    <property type="match status" value="1"/>
</dbReference>